<comment type="caution">
    <text evidence="4">The sequence shown here is derived from an EMBL/GenBank/DDBJ whole genome shotgun (WGS) entry which is preliminary data.</text>
</comment>
<feature type="chain" id="PRO_5043913100" evidence="2">
    <location>
        <begin position="23"/>
        <end position="289"/>
    </location>
</feature>
<evidence type="ECO:0000256" key="1">
    <source>
        <dbReference type="SAM" id="MobiDB-lite"/>
    </source>
</evidence>
<dbReference type="AlphaFoldDB" id="A0AAW4IYW8"/>
<feature type="compositionally biased region" description="Low complexity" evidence="1">
    <location>
        <begin position="248"/>
        <end position="274"/>
    </location>
</feature>
<evidence type="ECO:0000313" key="5">
    <source>
        <dbReference type="Proteomes" id="UP000664161"/>
    </source>
</evidence>
<accession>A0AAW4IYW8</accession>
<evidence type="ECO:0000256" key="2">
    <source>
        <dbReference type="SAM" id="SignalP"/>
    </source>
</evidence>
<sequence>MIASRRFSLLATSIAAALILSACQPATEDEATPSDTATPPVTDLEVNPADTQTDDVLAEDDAANETQMTDMLRDYTKAMTRMHDEMMIGMGYNDPDTAFAKAMLGHHRGAIEMAKIQLKHGTDDSMRQLAQNVIDAQQLEIDTLNKWLASHPDTVKTNPHTEAMQQAYARSMDVLHGDMVLGIADPQPDMAFARGMLPHHIGAVDMANVQLKYGTDEEMRQLAQSIIDTQQAEIELMQNWIASRSADAAKTNTNADADSTTDASDDQAQSSQSQPSKEPATAPAKDGES</sequence>
<reference evidence="4 5" key="1">
    <citation type="submission" date="2021-03" db="EMBL/GenBank/DDBJ databases">
        <authorList>
            <person name="Shang D.-D."/>
            <person name="Du Z.-J."/>
            <person name="Chen G.-J."/>
        </authorList>
    </citation>
    <scope>NUCLEOTIDE SEQUENCE [LARGE SCALE GENOMIC DNA]</scope>
    <source>
        <strain evidence="4 5">F2608</strain>
    </source>
</reference>
<proteinExistence type="predicted"/>
<feature type="region of interest" description="Disordered" evidence="1">
    <location>
        <begin position="248"/>
        <end position="289"/>
    </location>
</feature>
<gene>
    <name evidence="4" type="ORF">J3491_11325</name>
</gene>
<dbReference type="EMBL" id="JAGBKN010000036">
    <property type="protein sequence ID" value="MBO1517918.1"/>
    <property type="molecule type" value="Genomic_DNA"/>
</dbReference>
<feature type="region of interest" description="Disordered" evidence="1">
    <location>
        <begin position="29"/>
        <end position="52"/>
    </location>
</feature>
<protein>
    <submittedName>
        <fullName evidence="4">DUF305 domain-containing protein</fullName>
    </submittedName>
</protein>
<keyword evidence="2" id="KW-0732">Signal</keyword>
<evidence type="ECO:0000313" key="4">
    <source>
        <dbReference type="EMBL" id="MBO1517918.1"/>
    </source>
</evidence>
<dbReference type="RefSeq" id="WP_207970290.1">
    <property type="nucleotide sequence ID" value="NZ_JAGBKN010000036.1"/>
</dbReference>
<keyword evidence="5" id="KW-1185">Reference proteome</keyword>
<dbReference type="PANTHER" id="PTHR36933">
    <property type="entry name" value="SLL0788 PROTEIN"/>
    <property type="match status" value="1"/>
</dbReference>
<dbReference type="InterPro" id="IPR005183">
    <property type="entry name" value="DUF305_CopM-like"/>
</dbReference>
<dbReference type="PANTHER" id="PTHR36933:SF1">
    <property type="entry name" value="SLL0788 PROTEIN"/>
    <property type="match status" value="1"/>
</dbReference>
<name>A0AAW4IYW8_9GAMM</name>
<dbReference type="Proteomes" id="UP000664161">
    <property type="component" value="Unassembled WGS sequence"/>
</dbReference>
<dbReference type="Pfam" id="PF03713">
    <property type="entry name" value="DUF305"/>
    <property type="match status" value="1"/>
</dbReference>
<organism evidence="4 5">
    <name type="scientific">Psychrobacter halodurans</name>
    <dbReference type="NCBI Taxonomy" id="2818439"/>
    <lineage>
        <taxon>Bacteria</taxon>
        <taxon>Pseudomonadati</taxon>
        <taxon>Pseudomonadota</taxon>
        <taxon>Gammaproteobacteria</taxon>
        <taxon>Moraxellales</taxon>
        <taxon>Moraxellaceae</taxon>
        <taxon>Psychrobacter</taxon>
    </lineage>
</organism>
<feature type="signal peptide" evidence="2">
    <location>
        <begin position="1"/>
        <end position="22"/>
    </location>
</feature>
<evidence type="ECO:0000259" key="3">
    <source>
        <dbReference type="Pfam" id="PF03713"/>
    </source>
</evidence>
<dbReference type="Gene3D" id="1.20.1260.10">
    <property type="match status" value="2"/>
</dbReference>
<feature type="domain" description="DUF305" evidence="3">
    <location>
        <begin position="96"/>
        <end position="240"/>
    </location>
</feature>
<dbReference type="PROSITE" id="PS51257">
    <property type="entry name" value="PROKAR_LIPOPROTEIN"/>
    <property type="match status" value="1"/>
</dbReference>
<dbReference type="InterPro" id="IPR012347">
    <property type="entry name" value="Ferritin-like"/>
</dbReference>